<dbReference type="AlphaFoldDB" id="A0A9R1SZE8"/>
<feature type="domain" description="DUF4773" evidence="3">
    <location>
        <begin position="43"/>
        <end position="154"/>
    </location>
</feature>
<dbReference type="Proteomes" id="UP000694866">
    <property type="component" value="Unplaced"/>
</dbReference>
<sequence length="329" mass="34812">MCLTSKKLVILLLINLWVALGDDERRRKRFLFYRSNAISERACICPTEQSCSCCEDVVLLLIKTQRRLCANLMYQRNGLNVDISLDSNPVRSITITNYRPITICNQVPGSLFSRVCLSLVELNEFPRSLTVCPRFQITTKNQEWRINYTCVSISTELPTPGEPPADGANTTAGSMSGMIVASSTSSSEPGNSTGGSPPGEDAENEENGDDTMNGAVISTGGPPGGSPGGSLGGPLGAPSGGSPGRPPGGPPGGPPGSSTDSLGGSAEALAALTALQYRVQPYGASDRSKHFPSRLPPAYAADFKHNSTSSTGVKLKSIVKTREERKTKF</sequence>
<name>A0A9R1SZE8_9HYME</name>
<evidence type="ECO:0000256" key="1">
    <source>
        <dbReference type="SAM" id="MobiDB-lite"/>
    </source>
</evidence>
<evidence type="ECO:0000313" key="5">
    <source>
        <dbReference type="RefSeq" id="XP_011300009.1"/>
    </source>
</evidence>
<dbReference type="PANTHER" id="PTHR36299">
    <property type="entry name" value="AGAP008005-PA"/>
    <property type="match status" value="1"/>
</dbReference>
<proteinExistence type="predicted"/>
<dbReference type="InterPro" id="IPR031941">
    <property type="entry name" value="DUF4773"/>
</dbReference>
<feature type="compositionally biased region" description="Acidic residues" evidence="1">
    <location>
        <begin position="200"/>
        <end position="209"/>
    </location>
</feature>
<feature type="region of interest" description="Disordered" evidence="1">
    <location>
        <begin position="180"/>
        <end position="267"/>
    </location>
</feature>
<feature type="signal peptide" evidence="2">
    <location>
        <begin position="1"/>
        <end position="21"/>
    </location>
</feature>
<feature type="compositionally biased region" description="Low complexity" evidence="1">
    <location>
        <begin position="256"/>
        <end position="267"/>
    </location>
</feature>
<dbReference type="OrthoDB" id="7691365at2759"/>
<dbReference type="KEGG" id="fas:105264674"/>
<feature type="chain" id="PRO_5040278182" description="DUF4773 domain-containing protein" evidence="2">
    <location>
        <begin position="22"/>
        <end position="329"/>
    </location>
</feature>
<dbReference type="PANTHER" id="PTHR36299:SF2">
    <property type="entry name" value="DUF4773 DOMAIN-CONTAINING PROTEIN"/>
    <property type="match status" value="1"/>
</dbReference>
<organism evidence="4 5">
    <name type="scientific">Fopius arisanus</name>
    <dbReference type="NCBI Taxonomy" id="64838"/>
    <lineage>
        <taxon>Eukaryota</taxon>
        <taxon>Metazoa</taxon>
        <taxon>Ecdysozoa</taxon>
        <taxon>Arthropoda</taxon>
        <taxon>Hexapoda</taxon>
        <taxon>Insecta</taxon>
        <taxon>Pterygota</taxon>
        <taxon>Neoptera</taxon>
        <taxon>Endopterygota</taxon>
        <taxon>Hymenoptera</taxon>
        <taxon>Apocrita</taxon>
        <taxon>Ichneumonoidea</taxon>
        <taxon>Braconidae</taxon>
        <taxon>Opiinae</taxon>
        <taxon>Fopius</taxon>
    </lineage>
</organism>
<reference evidence="5" key="1">
    <citation type="submission" date="2025-08" db="UniProtKB">
        <authorList>
            <consortium name="RefSeq"/>
        </authorList>
    </citation>
    <scope>IDENTIFICATION</scope>
    <source>
        <strain evidence="5">USDA-PBARC FA_bdor</strain>
        <tissue evidence="5">Whole organism</tissue>
    </source>
</reference>
<evidence type="ECO:0000259" key="3">
    <source>
        <dbReference type="Pfam" id="PF15998"/>
    </source>
</evidence>
<dbReference type="Pfam" id="PF15998">
    <property type="entry name" value="DUF4773"/>
    <property type="match status" value="1"/>
</dbReference>
<evidence type="ECO:0000256" key="2">
    <source>
        <dbReference type="SAM" id="SignalP"/>
    </source>
</evidence>
<feature type="compositionally biased region" description="Gly residues" evidence="1">
    <location>
        <begin position="221"/>
        <end position="243"/>
    </location>
</feature>
<keyword evidence="4" id="KW-1185">Reference proteome</keyword>
<gene>
    <name evidence="5" type="primary">LOC105264674</name>
</gene>
<feature type="region of interest" description="Disordered" evidence="1">
    <location>
        <begin position="155"/>
        <end position="174"/>
    </location>
</feature>
<dbReference type="GeneID" id="105264674"/>
<feature type="compositionally biased region" description="Pro residues" evidence="1">
    <location>
        <begin position="244"/>
        <end position="254"/>
    </location>
</feature>
<accession>A0A9R1SZE8</accession>
<protein>
    <recommendedName>
        <fullName evidence="3">DUF4773 domain-containing protein</fullName>
    </recommendedName>
</protein>
<keyword evidence="2" id="KW-0732">Signal</keyword>
<evidence type="ECO:0000313" key="4">
    <source>
        <dbReference type="Proteomes" id="UP000694866"/>
    </source>
</evidence>
<dbReference type="RefSeq" id="XP_011300009.1">
    <property type="nucleotide sequence ID" value="XM_011301707.1"/>
</dbReference>
<feature type="compositionally biased region" description="Low complexity" evidence="1">
    <location>
        <begin position="182"/>
        <end position="191"/>
    </location>
</feature>